<dbReference type="EMBL" id="AP023367">
    <property type="protein sequence ID" value="BCJ96741.1"/>
    <property type="molecule type" value="Genomic_DNA"/>
</dbReference>
<name>A0A6S6RDE3_9FIRM</name>
<dbReference type="Proteomes" id="UP000515561">
    <property type="component" value="Chromosome"/>
</dbReference>
<protein>
    <submittedName>
        <fullName evidence="1">Uncharacterized protein</fullName>
    </submittedName>
</protein>
<reference evidence="1 2" key="1">
    <citation type="journal article" date="2016" name="Int. J. Syst. Evol. Microbiol.">
        <title>Descriptions of Anaerotaenia torta gen. nov., sp. nov. and Anaerocolumna cellulosilytica gen. nov., sp. nov. isolated from a methanogenic reactor of cattle waste.</title>
        <authorList>
            <person name="Uek A."/>
            <person name="Ohtaki Y."/>
            <person name="Kaku N."/>
            <person name="Ueki K."/>
        </authorList>
    </citation>
    <scope>NUCLEOTIDE SEQUENCE [LARGE SCALE GENOMIC DNA]</scope>
    <source>
        <strain evidence="1 2">SN021</strain>
    </source>
</reference>
<dbReference type="RefSeq" id="WP_184092133.1">
    <property type="nucleotide sequence ID" value="NZ_AP023367.1"/>
</dbReference>
<sequence>MKQGVKALETIAAKQFYVFNINLIFLFLIVFCLILALAVCRRLSKRYNLYESKKDTELLRQRT</sequence>
<evidence type="ECO:0000313" key="1">
    <source>
        <dbReference type="EMBL" id="BCJ96741.1"/>
    </source>
</evidence>
<accession>A0A6S6RDE3</accession>
<evidence type="ECO:0000313" key="2">
    <source>
        <dbReference type="Proteomes" id="UP000515561"/>
    </source>
</evidence>
<dbReference type="KEGG" id="acel:acsn021_43100"/>
<keyword evidence="2" id="KW-1185">Reference proteome</keyword>
<organism evidence="1 2">
    <name type="scientific">Anaerocolumna cellulosilytica</name>
    <dbReference type="NCBI Taxonomy" id="433286"/>
    <lineage>
        <taxon>Bacteria</taxon>
        <taxon>Bacillati</taxon>
        <taxon>Bacillota</taxon>
        <taxon>Clostridia</taxon>
        <taxon>Lachnospirales</taxon>
        <taxon>Lachnospiraceae</taxon>
        <taxon>Anaerocolumna</taxon>
    </lineage>
</organism>
<dbReference type="AlphaFoldDB" id="A0A6S6RDE3"/>
<gene>
    <name evidence="1" type="ORF">acsn021_43100</name>
</gene>
<proteinExistence type="predicted"/>